<evidence type="ECO:0000256" key="4">
    <source>
        <dbReference type="ARBA" id="ARBA00023136"/>
    </source>
</evidence>
<protein>
    <submittedName>
        <fullName evidence="8">Drug:h+ antiporter</fullName>
    </submittedName>
</protein>
<feature type="transmembrane region" description="Helical" evidence="6">
    <location>
        <begin position="552"/>
        <end position="570"/>
    </location>
</feature>
<evidence type="ECO:0000256" key="2">
    <source>
        <dbReference type="ARBA" id="ARBA00022692"/>
    </source>
</evidence>
<evidence type="ECO:0000259" key="7">
    <source>
        <dbReference type="PROSITE" id="PS50850"/>
    </source>
</evidence>
<feature type="transmembrane region" description="Helical" evidence="6">
    <location>
        <begin position="130"/>
        <end position="152"/>
    </location>
</feature>
<dbReference type="GO" id="GO:0005886">
    <property type="term" value="C:plasma membrane"/>
    <property type="evidence" value="ECO:0007669"/>
    <property type="project" value="TreeGrafter"/>
</dbReference>
<organism evidence="8 9">
    <name type="scientific">Wolfiporia cocos (strain MD-104)</name>
    <name type="common">Brown rot fungus</name>
    <dbReference type="NCBI Taxonomy" id="742152"/>
    <lineage>
        <taxon>Eukaryota</taxon>
        <taxon>Fungi</taxon>
        <taxon>Dikarya</taxon>
        <taxon>Basidiomycota</taxon>
        <taxon>Agaricomycotina</taxon>
        <taxon>Agaricomycetes</taxon>
        <taxon>Polyporales</taxon>
        <taxon>Phaeolaceae</taxon>
        <taxon>Wolfiporia</taxon>
    </lineage>
</organism>
<feature type="transmembrane region" description="Helical" evidence="6">
    <location>
        <begin position="348"/>
        <end position="370"/>
    </location>
</feature>
<dbReference type="STRING" id="742152.A0A2H3JEW8"/>
<feature type="transmembrane region" description="Helical" evidence="6">
    <location>
        <begin position="276"/>
        <end position="297"/>
    </location>
</feature>
<dbReference type="PANTHER" id="PTHR23501">
    <property type="entry name" value="MAJOR FACILITATOR SUPERFAMILY"/>
    <property type="match status" value="1"/>
</dbReference>
<accession>A0A2H3JEW8</accession>
<evidence type="ECO:0000256" key="1">
    <source>
        <dbReference type="ARBA" id="ARBA00004141"/>
    </source>
</evidence>
<keyword evidence="9" id="KW-1185">Reference proteome</keyword>
<keyword evidence="3 6" id="KW-1133">Transmembrane helix</keyword>
<evidence type="ECO:0000256" key="5">
    <source>
        <dbReference type="SAM" id="MobiDB-lite"/>
    </source>
</evidence>
<dbReference type="GO" id="GO:0022857">
    <property type="term" value="F:transmembrane transporter activity"/>
    <property type="evidence" value="ECO:0007669"/>
    <property type="project" value="InterPro"/>
</dbReference>
<feature type="transmembrane region" description="Helical" evidence="6">
    <location>
        <begin position="309"/>
        <end position="328"/>
    </location>
</feature>
<name>A0A2H3JEW8_WOLCO</name>
<evidence type="ECO:0000313" key="8">
    <source>
        <dbReference type="EMBL" id="PCH36238.1"/>
    </source>
</evidence>
<feature type="region of interest" description="Disordered" evidence="5">
    <location>
        <begin position="1"/>
        <end position="24"/>
    </location>
</feature>
<gene>
    <name evidence="8" type="ORF">WOLCODRAFT_166774</name>
</gene>
<dbReference type="InterPro" id="IPR020846">
    <property type="entry name" value="MFS_dom"/>
</dbReference>
<feature type="domain" description="Major facilitator superfamily (MFS) profile" evidence="7">
    <location>
        <begin position="65"/>
        <end position="574"/>
    </location>
</feature>
<reference evidence="8 9" key="1">
    <citation type="journal article" date="2012" name="Science">
        <title>The Paleozoic origin of enzymatic lignin decomposition reconstructed from 31 fungal genomes.</title>
        <authorList>
            <person name="Floudas D."/>
            <person name="Binder M."/>
            <person name="Riley R."/>
            <person name="Barry K."/>
            <person name="Blanchette R.A."/>
            <person name="Henrissat B."/>
            <person name="Martinez A.T."/>
            <person name="Otillar R."/>
            <person name="Spatafora J.W."/>
            <person name="Yadav J.S."/>
            <person name="Aerts A."/>
            <person name="Benoit I."/>
            <person name="Boyd A."/>
            <person name="Carlson A."/>
            <person name="Copeland A."/>
            <person name="Coutinho P.M."/>
            <person name="de Vries R.P."/>
            <person name="Ferreira P."/>
            <person name="Findley K."/>
            <person name="Foster B."/>
            <person name="Gaskell J."/>
            <person name="Glotzer D."/>
            <person name="Gorecki P."/>
            <person name="Heitman J."/>
            <person name="Hesse C."/>
            <person name="Hori C."/>
            <person name="Igarashi K."/>
            <person name="Jurgens J.A."/>
            <person name="Kallen N."/>
            <person name="Kersten P."/>
            <person name="Kohler A."/>
            <person name="Kuees U."/>
            <person name="Kumar T.K.A."/>
            <person name="Kuo A."/>
            <person name="LaButti K."/>
            <person name="Larrondo L.F."/>
            <person name="Lindquist E."/>
            <person name="Ling A."/>
            <person name="Lombard V."/>
            <person name="Lucas S."/>
            <person name="Lundell T."/>
            <person name="Martin R."/>
            <person name="McLaughlin D.J."/>
            <person name="Morgenstern I."/>
            <person name="Morin E."/>
            <person name="Murat C."/>
            <person name="Nagy L.G."/>
            <person name="Nolan M."/>
            <person name="Ohm R.A."/>
            <person name="Patyshakuliyeva A."/>
            <person name="Rokas A."/>
            <person name="Ruiz-Duenas F.J."/>
            <person name="Sabat G."/>
            <person name="Salamov A."/>
            <person name="Samejima M."/>
            <person name="Schmutz J."/>
            <person name="Slot J.C."/>
            <person name="St John F."/>
            <person name="Stenlid J."/>
            <person name="Sun H."/>
            <person name="Sun S."/>
            <person name="Syed K."/>
            <person name="Tsang A."/>
            <person name="Wiebenga A."/>
            <person name="Young D."/>
            <person name="Pisabarro A."/>
            <person name="Eastwood D.C."/>
            <person name="Martin F."/>
            <person name="Cullen D."/>
            <person name="Grigoriev I.V."/>
            <person name="Hibbett D.S."/>
        </authorList>
    </citation>
    <scope>NUCLEOTIDE SEQUENCE [LARGE SCALE GENOMIC DNA]</scope>
    <source>
        <strain evidence="8 9">MD-104</strain>
    </source>
</reference>
<dbReference type="PROSITE" id="PS50850">
    <property type="entry name" value="MFS"/>
    <property type="match status" value="1"/>
</dbReference>
<feature type="transmembrane region" description="Helical" evidence="6">
    <location>
        <begin position="390"/>
        <end position="410"/>
    </location>
</feature>
<keyword evidence="4 6" id="KW-0472">Membrane</keyword>
<dbReference type="InterPro" id="IPR011701">
    <property type="entry name" value="MFS"/>
</dbReference>
<dbReference type="OrthoDB" id="2241241at2759"/>
<dbReference type="SUPFAM" id="SSF103473">
    <property type="entry name" value="MFS general substrate transporter"/>
    <property type="match status" value="1"/>
</dbReference>
<dbReference type="Gene3D" id="1.20.1250.20">
    <property type="entry name" value="MFS general substrate transporter like domains"/>
    <property type="match status" value="2"/>
</dbReference>
<feature type="transmembrane region" description="Helical" evidence="6">
    <location>
        <begin position="222"/>
        <end position="243"/>
    </location>
</feature>
<dbReference type="AlphaFoldDB" id="A0A2H3JEW8"/>
<dbReference type="OMA" id="QWHNPSM"/>
<comment type="subcellular location">
    <subcellularLocation>
        <location evidence="1">Membrane</location>
        <topology evidence="1">Multi-pass membrane protein</topology>
    </subcellularLocation>
</comment>
<evidence type="ECO:0000313" key="9">
    <source>
        <dbReference type="Proteomes" id="UP000218811"/>
    </source>
</evidence>
<feature type="transmembrane region" description="Helical" evidence="6">
    <location>
        <begin position="417"/>
        <end position="436"/>
    </location>
</feature>
<evidence type="ECO:0000256" key="3">
    <source>
        <dbReference type="ARBA" id="ARBA00022989"/>
    </source>
</evidence>
<feature type="transmembrane region" description="Helical" evidence="6">
    <location>
        <begin position="99"/>
        <end position="118"/>
    </location>
</feature>
<dbReference type="EMBL" id="KB467876">
    <property type="protein sequence ID" value="PCH36238.1"/>
    <property type="molecule type" value="Genomic_DNA"/>
</dbReference>
<feature type="transmembrane region" description="Helical" evidence="6">
    <location>
        <begin position="158"/>
        <end position="177"/>
    </location>
</feature>
<dbReference type="Pfam" id="PF07690">
    <property type="entry name" value="MFS_1"/>
    <property type="match status" value="1"/>
</dbReference>
<dbReference type="Proteomes" id="UP000218811">
    <property type="component" value="Unassembled WGS sequence"/>
</dbReference>
<dbReference type="PANTHER" id="PTHR23501:SF87">
    <property type="entry name" value="SIDEROPHORE IRON TRANSPORTER 2"/>
    <property type="match status" value="1"/>
</dbReference>
<sequence>MAEQMSVERANSIDKSTSVASKDHAAEDFPGQQAGPSLVAKQTQAGIWKVEAAANVWGRTSKTLLWVGIALASYMYGLDNNTNWEWGTYATNEFGHSNWYSAIQCAMSILLAIGKPFFAKITDVIGRAEAYAVCLFFYCLGYIICAASPNMAALGAGLVIYEIGFSGLQIAIQIVIADLTPLKYRGLVSGLVSLPYFINFYAGSVIGAQVVANPNLGWRWGYGIYCICFPFAIGPIIVVLFWAQRRAKKQDLVYRDSIVGSTFSEQALNFAIEADLMGMFLLAATITLIFLPIVLAGGSYATTTWTDPAIPAMMVVGGVVALPAFVYWELKLAAFPVVPFRLLANRTILSMCIINFFDFISFYLTWSYLYTFTYVVTDWSLTNMNYYSNSQSLSLTFFGISWGIFVALCQGKIGYKWALFGSLGLRIIGVGLMFYARSHYNTAALVMTQIIQGAGGGIAATASQVGAQGSVPHQDVAIATAAVLLFAEVGGVVGQAAAGSMWNNVLPGKLAAEGLNSTVIAEVIGSYTYARTYPADIREKLGNAYGATMHEMLIPAFVFAFVPLIASLFVKNFRLSDVQNAVEAKDIRGQNVAGEESIAPELRRDA</sequence>
<proteinExistence type="predicted"/>
<keyword evidence="2 6" id="KW-0812">Transmembrane</keyword>
<evidence type="ECO:0000256" key="6">
    <source>
        <dbReference type="SAM" id="Phobius"/>
    </source>
</evidence>
<feature type="transmembrane region" description="Helical" evidence="6">
    <location>
        <begin position="63"/>
        <end position="79"/>
    </location>
</feature>
<dbReference type="InterPro" id="IPR036259">
    <property type="entry name" value="MFS_trans_sf"/>
</dbReference>
<feature type="transmembrane region" description="Helical" evidence="6">
    <location>
        <begin position="184"/>
        <end position="202"/>
    </location>
</feature>